<keyword evidence="3" id="KW-1185">Reference proteome</keyword>
<protein>
    <submittedName>
        <fullName evidence="2">GyrI-like domain-containing protein</fullName>
    </submittedName>
</protein>
<dbReference type="InterPro" id="IPR010499">
    <property type="entry name" value="AraC_E-bd"/>
</dbReference>
<name>A0ABU3Z0Q7_9EURY</name>
<reference evidence="2 3" key="1">
    <citation type="submission" date="2020-05" db="EMBL/GenBank/DDBJ databases">
        <title>Isolation and characterization of methanoarchaea from a cold seep at offshore SW Taiwan.</title>
        <authorList>
            <person name="Chen Y.-W."/>
            <person name="Chen S.-C."/>
            <person name="Lai M.-C."/>
        </authorList>
    </citation>
    <scope>NUCLEOTIDE SEQUENCE [LARGE SCALE GENOMIC DNA]</scope>
    <source>
        <strain evidence="2 3">YWC-01</strain>
    </source>
</reference>
<dbReference type="SMART" id="SM00871">
    <property type="entry name" value="AraC_E_bind"/>
    <property type="match status" value="1"/>
</dbReference>
<accession>A0ABU3Z0Q7</accession>
<gene>
    <name evidence="2" type="ORF">HL657_04055</name>
</gene>
<evidence type="ECO:0000313" key="3">
    <source>
        <dbReference type="Proteomes" id="UP001273768"/>
    </source>
</evidence>
<proteinExistence type="predicted"/>
<dbReference type="Gene3D" id="3.20.80.10">
    <property type="entry name" value="Regulatory factor, effector binding domain"/>
    <property type="match status" value="1"/>
</dbReference>
<comment type="caution">
    <text evidence="2">The sequence shown here is derived from an EMBL/GenBank/DDBJ whole genome shotgun (WGS) entry which is preliminary data.</text>
</comment>
<sequence length="153" mass="17340">MPRVSKIDVFRKREQPTLSIRTRTKVEDLPVLIGESYCKMAAYLKELSEYLSDVPYVAYHNMDMQNLDVEIGFPVPAALPAKEDIQSGSIPASKVVFCIYRGAYRDMASTYGEMATWIEENGLKPVGTAYEHYYNGPEYPESELLTMIVMPVV</sequence>
<dbReference type="InterPro" id="IPR011256">
    <property type="entry name" value="Reg_factor_effector_dom_sf"/>
</dbReference>
<feature type="domain" description="AraC effector-binding" evidence="1">
    <location>
        <begin position="5"/>
        <end position="153"/>
    </location>
</feature>
<dbReference type="InterPro" id="IPR029442">
    <property type="entry name" value="GyrI-like"/>
</dbReference>
<dbReference type="Pfam" id="PF06445">
    <property type="entry name" value="GyrI-like"/>
    <property type="match status" value="1"/>
</dbReference>
<dbReference type="Proteomes" id="UP001273768">
    <property type="component" value="Unassembled WGS sequence"/>
</dbReference>
<dbReference type="SUPFAM" id="SSF55136">
    <property type="entry name" value="Probable bacterial effector-binding domain"/>
    <property type="match status" value="1"/>
</dbReference>
<dbReference type="EMBL" id="JABFFQ010000001">
    <property type="protein sequence ID" value="MDV4342356.1"/>
    <property type="molecule type" value="Genomic_DNA"/>
</dbReference>
<organism evidence="2 3">
    <name type="scientific">Methanoculleus nereidis</name>
    <dbReference type="NCBI Taxonomy" id="2735141"/>
    <lineage>
        <taxon>Archaea</taxon>
        <taxon>Methanobacteriati</taxon>
        <taxon>Methanobacteriota</taxon>
        <taxon>Stenosarchaea group</taxon>
        <taxon>Methanomicrobia</taxon>
        <taxon>Methanomicrobiales</taxon>
        <taxon>Methanomicrobiaceae</taxon>
        <taxon>Methanoculleus</taxon>
    </lineage>
</organism>
<evidence type="ECO:0000313" key="2">
    <source>
        <dbReference type="EMBL" id="MDV4342356.1"/>
    </source>
</evidence>
<evidence type="ECO:0000259" key="1">
    <source>
        <dbReference type="SMART" id="SM00871"/>
    </source>
</evidence>